<dbReference type="InterPro" id="IPR009825">
    <property type="entry name" value="ECF_substrate-spec-like"/>
</dbReference>
<gene>
    <name evidence="4" type="ORF">IAA54_00185</name>
</gene>
<feature type="transmembrane region" description="Helical" evidence="3">
    <location>
        <begin position="111"/>
        <end position="133"/>
    </location>
</feature>
<feature type="transmembrane region" description="Helical" evidence="3">
    <location>
        <begin position="153"/>
        <end position="174"/>
    </location>
</feature>
<dbReference type="AlphaFoldDB" id="A0A9D1J0D9"/>
<evidence type="ECO:0000313" key="4">
    <source>
        <dbReference type="EMBL" id="HIR56065.1"/>
    </source>
</evidence>
<dbReference type="Pfam" id="PF07155">
    <property type="entry name" value="ECF-ribofla_trS"/>
    <property type="match status" value="1"/>
</dbReference>
<reference evidence="4" key="2">
    <citation type="journal article" date="2021" name="PeerJ">
        <title>Extensive microbial diversity within the chicken gut microbiome revealed by metagenomics and culture.</title>
        <authorList>
            <person name="Gilroy R."/>
            <person name="Ravi A."/>
            <person name="Getino M."/>
            <person name="Pursley I."/>
            <person name="Horton D.L."/>
            <person name="Alikhan N.F."/>
            <person name="Baker D."/>
            <person name="Gharbi K."/>
            <person name="Hall N."/>
            <person name="Watson M."/>
            <person name="Adriaenssens E.M."/>
            <person name="Foster-Nyarko E."/>
            <person name="Jarju S."/>
            <person name="Secka A."/>
            <person name="Antonio M."/>
            <person name="Oren A."/>
            <person name="Chaudhuri R.R."/>
            <person name="La Ragione R."/>
            <person name="Hildebrand F."/>
            <person name="Pallen M.J."/>
        </authorList>
    </citation>
    <scope>NUCLEOTIDE SEQUENCE</scope>
    <source>
        <strain evidence="4">ChiSjej1B19-7085</strain>
    </source>
</reference>
<accession>A0A9D1J0D9</accession>
<comment type="caution">
    <text evidence="4">The sequence shown here is derived from an EMBL/GenBank/DDBJ whole genome shotgun (WGS) entry which is preliminary data.</text>
</comment>
<dbReference type="Proteomes" id="UP000886785">
    <property type="component" value="Unassembled WGS sequence"/>
</dbReference>
<feature type="transmembrane region" description="Helical" evidence="3">
    <location>
        <begin position="12"/>
        <end position="34"/>
    </location>
</feature>
<sequence length="189" mass="20363">MKKQTSTMQLAVTGVMAALVFFGSMFSIPIPLPVGPATRIHLGNIFCLLSGFVLGPVFGGLSAGIGSFFFDLLNPQYIADSPFTFCFKFLMGFLCGKIARLGGRNAENMKLDFLAAAGGQLTYIVLYAGKGFVENLLMRMELVPALGILATKVAASLTNGIIAVILSVPLYFVIRRALQSNQLFHKMNL</sequence>
<proteinExistence type="predicted"/>
<evidence type="ECO:0000256" key="1">
    <source>
        <dbReference type="ARBA" id="ARBA00022692"/>
    </source>
</evidence>
<protein>
    <submittedName>
        <fullName evidence="4">ECF transporter S component</fullName>
    </submittedName>
</protein>
<dbReference type="GO" id="GO:0016020">
    <property type="term" value="C:membrane"/>
    <property type="evidence" value="ECO:0007669"/>
    <property type="project" value="InterPro"/>
</dbReference>
<dbReference type="Gene3D" id="1.10.1760.20">
    <property type="match status" value="1"/>
</dbReference>
<dbReference type="PANTHER" id="PTHR37815:SF3">
    <property type="entry name" value="UPF0397 PROTEIN SPR0429"/>
    <property type="match status" value="1"/>
</dbReference>
<keyword evidence="3" id="KW-0472">Membrane</keyword>
<organism evidence="4 5">
    <name type="scientific">Candidatus Gallacutalibacter pullicola</name>
    <dbReference type="NCBI Taxonomy" id="2840830"/>
    <lineage>
        <taxon>Bacteria</taxon>
        <taxon>Bacillati</taxon>
        <taxon>Bacillota</taxon>
        <taxon>Clostridia</taxon>
        <taxon>Eubacteriales</taxon>
        <taxon>Candidatus Gallacutalibacter</taxon>
    </lineage>
</organism>
<name>A0A9D1J0D9_9FIRM</name>
<dbReference type="PANTHER" id="PTHR37815">
    <property type="entry name" value="UPF0397 PROTEIN BC_2624-RELATED"/>
    <property type="match status" value="1"/>
</dbReference>
<evidence type="ECO:0000256" key="2">
    <source>
        <dbReference type="ARBA" id="ARBA00022989"/>
    </source>
</evidence>
<keyword evidence="1 3" id="KW-0812">Transmembrane</keyword>
<keyword evidence="2 3" id="KW-1133">Transmembrane helix</keyword>
<feature type="transmembrane region" description="Helical" evidence="3">
    <location>
        <begin position="82"/>
        <end position="99"/>
    </location>
</feature>
<reference evidence="4" key="1">
    <citation type="submission" date="2020-10" db="EMBL/GenBank/DDBJ databases">
        <authorList>
            <person name="Gilroy R."/>
        </authorList>
    </citation>
    <scope>NUCLEOTIDE SEQUENCE</scope>
    <source>
        <strain evidence="4">ChiSjej1B19-7085</strain>
    </source>
</reference>
<evidence type="ECO:0000256" key="3">
    <source>
        <dbReference type="SAM" id="Phobius"/>
    </source>
</evidence>
<evidence type="ECO:0000313" key="5">
    <source>
        <dbReference type="Proteomes" id="UP000886785"/>
    </source>
</evidence>
<feature type="transmembrane region" description="Helical" evidence="3">
    <location>
        <begin position="46"/>
        <end position="70"/>
    </location>
</feature>
<dbReference type="EMBL" id="DVHF01000002">
    <property type="protein sequence ID" value="HIR56065.1"/>
    <property type="molecule type" value="Genomic_DNA"/>
</dbReference>